<dbReference type="SUPFAM" id="SSF53850">
    <property type="entry name" value="Periplasmic binding protein-like II"/>
    <property type="match status" value="1"/>
</dbReference>
<reference evidence="1" key="1">
    <citation type="submission" date="2022-03" db="EMBL/GenBank/DDBJ databases">
        <authorList>
            <person name="Vrbovska V."/>
            <person name="Kovarovic V."/>
            <person name="Botka T."/>
            <person name="Pantucek R."/>
        </authorList>
    </citation>
    <scope>NUCLEOTIDE SEQUENCE</scope>
    <source>
        <strain evidence="1">CCM 2609</strain>
    </source>
</reference>
<evidence type="ECO:0000313" key="2">
    <source>
        <dbReference type="Proteomes" id="UP000830343"/>
    </source>
</evidence>
<dbReference type="Gene3D" id="3.90.76.10">
    <property type="entry name" value="Dipeptide-binding Protein, Domain 1"/>
    <property type="match status" value="1"/>
</dbReference>
<accession>A0ABY3ZXI2</accession>
<dbReference type="Proteomes" id="UP000830343">
    <property type="component" value="Chromosome"/>
</dbReference>
<keyword evidence="2" id="KW-1185">Reference proteome</keyword>
<dbReference type="EMBL" id="CP094348">
    <property type="protein sequence ID" value="UOB20561.1"/>
    <property type="molecule type" value="Genomic_DNA"/>
</dbReference>
<reference evidence="1" key="2">
    <citation type="submission" date="2022-04" db="EMBL/GenBank/DDBJ databases">
        <title>Antimicrobial genetic elements in methicillin-resistant Macrococcus armenti.</title>
        <authorList>
            <person name="Keller J.E."/>
            <person name="Schwendener S."/>
            <person name="Pantucek R."/>
            <person name="Perreten V."/>
        </authorList>
    </citation>
    <scope>NUCLEOTIDE SEQUENCE</scope>
    <source>
        <strain evidence="1">CCM 2609</strain>
    </source>
</reference>
<protein>
    <submittedName>
        <fullName evidence="1">Uncharacterized protein</fullName>
    </submittedName>
</protein>
<proteinExistence type="predicted"/>
<name>A0ABY3ZXI2_9STAP</name>
<dbReference type="Gene3D" id="3.40.190.10">
    <property type="entry name" value="Periplasmic binding protein-like II"/>
    <property type="match status" value="1"/>
</dbReference>
<evidence type="ECO:0000313" key="1">
    <source>
        <dbReference type="EMBL" id="UOB20561.1"/>
    </source>
</evidence>
<dbReference type="RefSeq" id="WP_243365881.1">
    <property type="nucleotide sequence ID" value="NZ_CP094348.1"/>
</dbReference>
<sequence length="91" mass="10272">MATLDSGLAVDAFAFEILNATQEGLYRLNKNEKAEPAMALEDPKVSKDGKVYTIKLRKNNRGTARLTNPQLKNRIIHFVGTTEYKEAYIKK</sequence>
<organism evidence="1 2">
    <name type="scientific">Macrococcus armenti</name>
    <dbReference type="NCBI Taxonomy" id="2875764"/>
    <lineage>
        <taxon>Bacteria</taxon>
        <taxon>Bacillati</taxon>
        <taxon>Bacillota</taxon>
        <taxon>Bacilli</taxon>
        <taxon>Bacillales</taxon>
        <taxon>Staphylococcaceae</taxon>
        <taxon>Macrococcus</taxon>
    </lineage>
</organism>
<gene>
    <name evidence="1" type="ORF">MRZ06_00285</name>
</gene>